<protein>
    <submittedName>
        <fullName evidence="4">NAD(P)H-quinone oxidoreductase</fullName>
    </submittedName>
</protein>
<comment type="caution">
    <text evidence="4">The sequence shown here is derived from an EMBL/GenBank/DDBJ whole genome shotgun (WGS) entry which is preliminary data.</text>
</comment>
<dbReference type="PANTHER" id="PTHR48106">
    <property type="entry name" value="QUINONE OXIDOREDUCTASE PIG3-RELATED"/>
    <property type="match status" value="1"/>
</dbReference>
<dbReference type="NCBIfam" id="TIGR02824">
    <property type="entry name" value="quinone_pig3"/>
    <property type="match status" value="1"/>
</dbReference>
<keyword evidence="5" id="KW-1185">Reference proteome</keyword>
<dbReference type="InterPro" id="IPR014189">
    <property type="entry name" value="Quinone_OxRdtase_PIG3"/>
</dbReference>
<dbReference type="InterPro" id="IPR036291">
    <property type="entry name" value="NAD(P)-bd_dom_sf"/>
</dbReference>
<dbReference type="AlphaFoldDB" id="A0A1E2V5V3"/>
<evidence type="ECO:0000256" key="2">
    <source>
        <dbReference type="ARBA" id="ARBA00023002"/>
    </source>
</evidence>
<keyword evidence="1" id="KW-0521">NADP</keyword>
<dbReference type="SMART" id="SM00829">
    <property type="entry name" value="PKS_ER"/>
    <property type="match status" value="1"/>
</dbReference>
<dbReference type="STRING" id="197479.BFW38_01360"/>
<reference evidence="4 5" key="1">
    <citation type="submission" date="2016-08" db="EMBL/GenBank/DDBJ databases">
        <authorList>
            <person name="Seilhamer J.J."/>
        </authorList>
    </citation>
    <scope>NUCLEOTIDE SEQUENCE [LARGE SCALE GENOMIC DNA]</scope>
    <source>
        <strain evidence="4 5">PH27A</strain>
    </source>
</reference>
<keyword evidence="2" id="KW-0560">Oxidoreductase</keyword>
<name>A0A1E2V5V3_9GAMM</name>
<evidence type="ECO:0000256" key="1">
    <source>
        <dbReference type="ARBA" id="ARBA00022857"/>
    </source>
</evidence>
<dbReference type="SUPFAM" id="SSF51735">
    <property type="entry name" value="NAD(P)-binding Rossmann-fold domains"/>
    <property type="match status" value="1"/>
</dbReference>
<dbReference type="PANTHER" id="PTHR48106:SF8">
    <property type="entry name" value="OS02G0805600 PROTEIN"/>
    <property type="match status" value="1"/>
</dbReference>
<dbReference type="Pfam" id="PF08240">
    <property type="entry name" value="ADH_N"/>
    <property type="match status" value="1"/>
</dbReference>
<dbReference type="RefSeq" id="WP_068996775.1">
    <property type="nucleotide sequence ID" value="NZ_MDTQ01000001.1"/>
</dbReference>
<dbReference type="InterPro" id="IPR013154">
    <property type="entry name" value="ADH-like_N"/>
</dbReference>
<accession>A0A1E2V5V3</accession>
<feature type="domain" description="Enoyl reductase (ER)" evidence="3">
    <location>
        <begin position="10"/>
        <end position="323"/>
    </location>
</feature>
<sequence>MSAMQAIVIDDQQQLQWQSVPAPERPGPGEVRIQVVASAVNRADLMQRKGVYPPPPGASEILGLECSGLIDAVGEGVTQWQVGDRVCALLSGGGYAEQVVCPEGHVLPVPEEVDLIDAAGLPEVFATAWLNIWQEAAAQPGESVLLHAGASGVGTAALQLCRYMGNPTFVTAGSADKIRLCQTYGAEGGHDRHEGRFTEAVKAWRPAGVDIILDPVGGDYFPQNLEVLAQDGRLVMIAILGGRQAEIDMGRLVFKRLRLVGSTLRSRSDADKTALISDLRQRAWPGLSHGDLMPVIHQRYPIAAADQAHQALAENDTVGKIILTVADSTDT</sequence>
<dbReference type="InterPro" id="IPR013149">
    <property type="entry name" value="ADH-like_C"/>
</dbReference>
<evidence type="ECO:0000259" key="3">
    <source>
        <dbReference type="SMART" id="SM00829"/>
    </source>
</evidence>
<gene>
    <name evidence="4" type="ORF">BFW38_01360</name>
</gene>
<dbReference type="GO" id="GO:0016651">
    <property type="term" value="F:oxidoreductase activity, acting on NAD(P)H"/>
    <property type="evidence" value="ECO:0007669"/>
    <property type="project" value="TreeGrafter"/>
</dbReference>
<dbReference type="Gene3D" id="3.40.50.720">
    <property type="entry name" value="NAD(P)-binding Rossmann-like Domain"/>
    <property type="match status" value="1"/>
</dbReference>
<evidence type="ECO:0000313" key="4">
    <source>
        <dbReference type="EMBL" id="ODC02390.1"/>
    </source>
</evidence>
<dbReference type="SUPFAM" id="SSF50129">
    <property type="entry name" value="GroES-like"/>
    <property type="match status" value="1"/>
</dbReference>
<dbReference type="InterPro" id="IPR020843">
    <property type="entry name" value="ER"/>
</dbReference>
<dbReference type="Pfam" id="PF00107">
    <property type="entry name" value="ADH_zinc_N"/>
    <property type="match status" value="1"/>
</dbReference>
<organism evidence="4 5">
    <name type="scientific">Terasakiispira papahanaumokuakeensis</name>
    <dbReference type="NCBI Taxonomy" id="197479"/>
    <lineage>
        <taxon>Bacteria</taxon>
        <taxon>Pseudomonadati</taxon>
        <taxon>Pseudomonadota</taxon>
        <taxon>Gammaproteobacteria</taxon>
        <taxon>Oceanospirillales</taxon>
        <taxon>Terasakiispira</taxon>
    </lineage>
</organism>
<dbReference type="OrthoDB" id="9780520at2"/>
<dbReference type="Gene3D" id="3.90.180.10">
    <property type="entry name" value="Medium-chain alcohol dehydrogenases, catalytic domain"/>
    <property type="match status" value="1"/>
</dbReference>
<dbReference type="EMBL" id="MDTQ01000001">
    <property type="protein sequence ID" value="ODC02390.1"/>
    <property type="molecule type" value="Genomic_DNA"/>
</dbReference>
<dbReference type="InterPro" id="IPR011032">
    <property type="entry name" value="GroES-like_sf"/>
</dbReference>
<evidence type="ECO:0000313" key="5">
    <source>
        <dbReference type="Proteomes" id="UP000094291"/>
    </source>
</evidence>
<proteinExistence type="predicted"/>
<dbReference type="Proteomes" id="UP000094291">
    <property type="component" value="Unassembled WGS sequence"/>
</dbReference>
<dbReference type="GO" id="GO:0070402">
    <property type="term" value="F:NADPH binding"/>
    <property type="evidence" value="ECO:0007669"/>
    <property type="project" value="TreeGrafter"/>
</dbReference>
<dbReference type="CDD" id="cd05276">
    <property type="entry name" value="p53_inducible_oxidoreductase"/>
    <property type="match status" value="1"/>
</dbReference>